<name>A0ACB8QZ15_9AGAM</name>
<reference evidence="1" key="1">
    <citation type="submission" date="2021-02" db="EMBL/GenBank/DDBJ databases">
        <authorList>
            <consortium name="DOE Joint Genome Institute"/>
            <person name="Ahrendt S."/>
            <person name="Looney B.P."/>
            <person name="Miyauchi S."/>
            <person name="Morin E."/>
            <person name="Drula E."/>
            <person name="Courty P.E."/>
            <person name="Chicoki N."/>
            <person name="Fauchery L."/>
            <person name="Kohler A."/>
            <person name="Kuo A."/>
            <person name="Labutti K."/>
            <person name="Pangilinan J."/>
            <person name="Lipzen A."/>
            <person name="Riley R."/>
            <person name="Andreopoulos W."/>
            <person name="He G."/>
            <person name="Johnson J."/>
            <person name="Barry K.W."/>
            <person name="Grigoriev I.V."/>
            <person name="Nagy L."/>
            <person name="Hibbett D."/>
            <person name="Henrissat B."/>
            <person name="Matheny P.B."/>
            <person name="Labbe J."/>
            <person name="Martin F."/>
        </authorList>
    </citation>
    <scope>NUCLEOTIDE SEQUENCE</scope>
    <source>
        <strain evidence="1">EC-137</strain>
    </source>
</reference>
<protein>
    <submittedName>
        <fullName evidence="1">Cytochrome b-c1 complex subunit 8</fullName>
    </submittedName>
</protein>
<accession>A0ACB8QZ15</accession>
<organism evidence="1 2">
    <name type="scientific">Vararia minispora EC-137</name>
    <dbReference type="NCBI Taxonomy" id="1314806"/>
    <lineage>
        <taxon>Eukaryota</taxon>
        <taxon>Fungi</taxon>
        <taxon>Dikarya</taxon>
        <taxon>Basidiomycota</taxon>
        <taxon>Agaricomycotina</taxon>
        <taxon>Agaricomycetes</taxon>
        <taxon>Russulales</taxon>
        <taxon>Lachnocladiaceae</taxon>
        <taxon>Vararia</taxon>
    </lineage>
</organism>
<proteinExistence type="predicted"/>
<gene>
    <name evidence="1" type="ORF">K488DRAFT_81585</name>
</gene>
<sequence>MPGPKVYNVWWGDYAHGTKLQKGIVQYTVSPFYANPTKNMFRDWLFNGTRRLGQQLPYWSIPFAIGYAVYTWGNKRYAWQNSKEGHIASGEHHD</sequence>
<evidence type="ECO:0000313" key="2">
    <source>
        <dbReference type="Proteomes" id="UP000814128"/>
    </source>
</evidence>
<dbReference type="Proteomes" id="UP000814128">
    <property type="component" value="Unassembled WGS sequence"/>
</dbReference>
<comment type="caution">
    <text evidence="1">The sequence shown here is derived from an EMBL/GenBank/DDBJ whole genome shotgun (WGS) entry which is preliminary data.</text>
</comment>
<reference evidence="1" key="2">
    <citation type="journal article" date="2022" name="New Phytol.">
        <title>Evolutionary transition to the ectomycorrhizal habit in the genomes of a hyperdiverse lineage of mushroom-forming fungi.</title>
        <authorList>
            <person name="Looney B."/>
            <person name="Miyauchi S."/>
            <person name="Morin E."/>
            <person name="Drula E."/>
            <person name="Courty P.E."/>
            <person name="Kohler A."/>
            <person name="Kuo A."/>
            <person name="LaButti K."/>
            <person name="Pangilinan J."/>
            <person name="Lipzen A."/>
            <person name="Riley R."/>
            <person name="Andreopoulos W."/>
            <person name="He G."/>
            <person name="Johnson J."/>
            <person name="Nolan M."/>
            <person name="Tritt A."/>
            <person name="Barry K.W."/>
            <person name="Grigoriev I.V."/>
            <person name="Nagy L.G."/>
            <person name="Hibbett D."/>
            <person name="Henrissat B."/>
            <person name="Matheny P.B."/>
            <person name="Labbe J."/>
            <person name="Martin F.M."/>
        </authorList>
    </citation>
    <scope>NUCLEOTIDE SEQUENCE</scope>
    <source>
        <strain evidence="1">EC-137</strain>
    </source>
</reference>
<keyword evidence="2" id="KW-1185">Reference proteome</keyword>
<evidence type="ECO:0000313" key="1">
    <source>
        <dbReference type="EMBL" id="KAI0037094.1"/>
    </source>
</evidence>
<dbReference type="EMBL" id="MU273466">
    <property type="protein sequence ID" value="KAI0037094.1"/>
    <property type="molecule type" value="Genomic_DNA"/>
</dbReference>